<dbReference type="InterPro" id="IPR008332">
    <property type="entry name" value="MethylG_MeTrfase_N"/>
</dbReference>
<dbReference type="GO" id="GO:0032259">
    <property type="term" value="P:methylation"/>
    <property type="evidence" value="ECO:0007669"/>
    <property type="project" value="UniProtKB-KW"/>
</dbReference>
<dbReference type="PANTHER" id="PTHR10815:SF5">
    <property type="entry name" value="METHYLATED-DNA--PROTEIN-CYSTEINE METHYLTRANSFERASE"/>
    <property type="match status" value="1"/>
</dbReference>
<comment type="similarity">
    <text evidence="2">Belongs to the MGMT family.</text>
</comment>
<keyword evidence="2" id="KW-0227">DNA damage</keyword>
<evidence type="ECO:0000313" key="6">
    <source>
        <dbReference type="Proteomes" id="UP000779508"/>
    </source>
</evidence>
<comment type="caution">
    <text evidence="5">The sequence shown here is derived from an EMBL/GenBank/DDBJ whole genome shotgun (WGS) entry which is preliminary data.</text>
</comment>
<evidence type="ECO:0000256" key="2">
    <source>
        <dbReference type="HAMAP-Rule" id="MF_00772"/>
    </source>
</evidence>
<evidence type="ECO:0000259" key="4">
    <source>
        <dbReference type="Pfam" id="PF02870"/>
    </source>
</evidence>
<dbReference type="InterPro" id="IPR014048">
    <property type="entry name" value="MethylDNA_cys_MeTrfase_DNA-bd"/>
</dbReference>
<dbReference type="PROSITE" id="PS00374">
    <property type="entry name" value="MGMT"/>
    <property type="match status" value="1"/>
</dbReference>
<feature type="active site" description="Nucleophile; methyl group acceptor" evidence="2">
    <location>
        <position position="124"/>
    </location>
</feature>
<keyword evidence="2" id="KW-0234">DNA repair</keyword>
<proteinExistence type="inferred from homology"/>
<dbReference type="EMBL" id="JAHLQK010000001">
    <property type="protein sequence ID" value="MBU5675411.1"/>
    <property type="molecule type" value="Genomic_DNA"/>
</dbReference>
<dbReference type="RefSeq" id="WP_216414894.1">
    <property type="nucleotide sequence ID" value="NZ_JAHLQK010000001.1"/>
</dbReference>
<evidence type="ECO:0000256" key="1">
    <source>
        <dbReference type="ARBA" id="ARBA00022490"/>
    </source>
</evidence>
<sequence length="161" mass="18177">MKNIYFYQTDIGKICIIENGTEITNLYFDKGIIPNDAKINETELLKEAKQQLDDYLAGRIKNFDLPLAPVGTEFQQKVWRTLQDIPYGETRSYGEIAKNIGKPKASRAIGMANNKNPILIFIPCHRIIGTNGKLTGYAGGLEVKEFLLNKEKANARKQIKD</sequence>
<protein>
    <recommendedName>
        <fullName evidence="2">Methylated-DNA--protein-cysteine methyltransferase</fullName>
        <ecNumber evidence="2">2.1.1.63</ecNumber>
    </recommendedName>
    <alternativeName>
        <fullName evidence="2">6-O-methylguanine-DNA methyltransferase</fullName>
        <shortName evidence="2">MGMT</shortName>
    </alternativeName>
    <alternativeName>
        <fullName evidence="2">O-6-methylguanine-DNA-alkyltransferase</fullName>
    </alternativeName>
</protein>
<keyword evidence="2 5" id="KW-0489">Methyltransferase</keyword>
<gene>
    <name evidence="5" type="ORF">KQI88_03140</name>
</gene>
<reference evidence="5 6" key="1">
    <citation type="submission" date="2021-06" db="EMBL/GenBank/DDBJ databases">
        <authorList>
            <person name="Sun Q."/>
            <person name="Li D."/>
        </authorList>
    </citation>
    <scope>NUCLEOTIDE SEQUENCE [LARGE SCALE GENOMIC DNA]</scope>
    <source>
        <strain evidence="5 6">MSJ-5</strain>
    </source>
</reference>
<dbReference type="GO" id="GO:0003908">
    <property type="term" value="F:methylated-DNA-[protein]-cysteine S-methyltransferase activity"/>
    <property type="evidence" value="ECO:0007669"/>
    <property type="project" value="UniProtKB-EC"/>
</dbReference>
<dbReference type="NCBIfam" id="TIGR00589">
    <property type="entry name" value="ogt"/>
    <property type="match status" value="1"/>
</dbReference>
<accession>A0ABS6FYU1</accession>
<feature type="domain" description="Methylated-DNA-[protein]-cysteine S-methyltransferase DNA binding" evidence="3">
    <location>
        <begin position="73"/>
        <end position="152"/>
    </location>
</feature>
<comment type="miscellaneous">
    <text evidence="2">This enzyme catalyzes only one turnover and therefore is not strictly catalytic. According to one definition, an enzyme is a biocatalyst that acts repeatedly and over many reaction cycles.</text>
</comment>
<keyword evidence="6" id="KW-1185">Reference proteome</keyword>
<dbReference type="Pfam" id="PF02870">
    <property type="entry name" value="Methyltransf_1N"/>
    <property type="match status" value="1"/>
</dbReference>
<dbReference type="CDD" id="cd06445">
    <property type="entry name" value="ATase"/>
    <property type="match status" value="1"/>
</dbReference>
<dbReference type="InterPro" id="IPR023546">
    <property type="entry name" value="MGMT"/>
</dbReference>
<evidence type="ECO:0000259" key="3">
    <source>
        <dbReference type="Pfam" id="PF01035"/>
    </source>
</evidence>
<dbReference type="Proteomes" id="UP000779508">
    <property type="component" value="Unassembled WGS sequence"/>
</dbReference>
<dbReference type="EC" id="2.1.1.63" evidence="2"/>
<comment type="catalytic activity">
    <reaction evidence="2">
        <text>a 6-O-methyl-2'-deoxyguanosine in DNA + L-cysteinyl-[protein] = S-methyl-L-cysteinyl-[protein] + a 2'-deoxyguanosine in DNA</text>
        <dbReference type="Rhea" id="RHEA:24000"/>
        <dbReference type="Rhea" id="RHEA-COMP:10131"/>
        <dbReference type="Rhea" id="RHEA-COMP:10132"/>
        <dbReference type="Rhea" id="RHEA-COMP:11367"/>
        <dbReference type="Rhea" id="RHEA-COMP:11368"/>
        <dbReference type="ChEBI" id="CHEBI:29950"/>
        <dbReference type="ChEBI" id="CHEBI:82612"/>
        <dbReference type="ChEBI" id="CHEBI:85445"/>
        <dbReference type="ChEBI" id="CHEBI:85448"/>
        <dbReference type="EC" id="2.1.1.63"/>
    </reaction>
</comment>
<dbReference type="Pfam" id="PF01035">
    <property type="entry name" value="DNA_binding_1"/>
    <property type="match status" value="1"/>
</dbReference>
<organism evidence="5 6">
    <name type="scientific">Alkaliphilus flagellatus</name>
    <dbReference type="NCBI Taxonomy" id="2841507"/>
    <lineage>
        <taxon>Bacteria</taxon>
        <taxon>Bacillati</taxon>
        <taxon>Bacillota</taxon>
        <taxon>Clostridia</taxon>
        <taxon>Peptostreptococcales</taxon>
        <taxon>Natronincolaceae</taxon>
        <taxon>Alkaliphilus</taxon>
    </lineage>
</organism>
<comment type="subcellular location">
    <subcellularLocation>
        <location evidence="2">Cytoplasm</location>
    </subcellularLocation>
</comment>
<dbReference type="PANTHER" id="PTHR10815">
    <property type="entry name" value="METHYLATED-DNA--PROTEIN-CYSTEINE METHYLTRANSFERASE"/>
    <property type="match status" value="1"/>
</dbReference>
<comment type="catalytic activity">
    <reaction evidence="2">
        <text>a 4-O-methyl-thymidine in DNA + L-cysteinyl-[protein] = a thymidine in DNA + S-methyl-L-cysteinyl-[protein]</text>
        <dbReference type="Rhea" id="RHEA:53428"/>
        <dbReference type="Rhea" id="RHEA-COMP:10131"/>
        <dbReference type="Rhea" id="RHEA-COMP:10132"/>
        <dbReference type="Rhea" id="RHEA-COMP:13555"/>
        <dbReference type="Rhea" id="RHEA-COMP:13556"/>
        <dbReference type="ChEBI" id="CHEBI:29950"/>
        <dbReference type="ChEBI" id="CHEBI:82612"/>
        <dbReference type="ChEBI" id="CHEBI:137386"/>
        <dbReference type="ChEBI" id="CHEBI:137387"/>
        <dbReference type="EC" id="2.1.1.63"/>
    </reaction>
</comment>
<evidence type="ECO:0000313" key="5">
    <source>
        <dbReference type="EMBL" id="MBU5675411.1"/>
    </source>
</evidence>
<dbReference type="InterPro" id="IPR001497">
    <property type="entry name" value="MethylDNA_cys_MeTrfase_AS"/>
</dbReference>
<keyword evidence="1 2" id="KW-0963">Cytoplasm</keyword>
<name>A0ABS6FYU1_9FIRM</name>
<keyword evidence="2 5" id="KW-0808">Transferase</keyword>
<feature type="domain" description="Methylguanine DNA methyltransferase ribonuclease-like" evidence="4">
    <location>
        <begin position="6"/>
        <end position="69"/>
    </location>
</feature>
<comment type="function">
    <text evidence="2">Involved in the cellular defense against the biological effects of O6-methylguanine (O6-MeG) and O4-methylthymine (O4-MeT) in DNA. Repairs the methylated nucleobase in DNA by stoichiometrically transferring the methyl group to a cysteine residue in the enzyme. This is a suicide reaction: the enzyme is irreversibly inactivated.</text>
</comment>
<dbReference type="HAMAP" id="MF_00772">
    <property type="entry name" value="OGT"/>
    <property type="match status" value="1"/>
</dbReference>